<evidence type="ECO:0000256" key="1">
    <source>
        <dbReference type="ARBA" id="ARBA00004496"/>
    </source>
</evidence>
<dbReference type="Pfam" id="PF01225">
    <property type="entry name" value="Mur_ligase"/>
    <property type="match status" value="1"/>
</dbReference>
<dbReference type="InterPro" id="IPR013221">
    <property type="entry name" value="Mur_ligase_cen"/>
</dbReference>
<organism evidence="18 19">
    <name type="scientific">Candidatus Chisholmbacteria bacterium RIFCSPHIGHO2_01_FULL_52_32</name>
    <dbReference type="NCBI Taxonomy" id="1797591"/>
    <lineage>
        <taxon>Bacteria</taxon>
        <taxon>Candidatus Chisholmiibacteriota</taxon>
    </lineage>
</organism>
<keyword evidence="11" id="KW-0131">Cell cycle</keyword>
<evidence type="ECO:0000256" key="7">
    <source>
        <dbReference type="ARBA" id="ARBA00022741"/>
    </source>
</evidence>
<dbReference type="GO" id="GO:0005524">
    <property type="term" value="F:ATP binding"/>
    <property type="evidence" value="ECO:0007669"/>
    <property type="project" value="UniProtKB-KW"/>
</dbReference>
<evidence type="ECO:0000259" key="17">
    <source>
        <dbReference type="Pfam" id="PF08245"/>
    </source>
</evidence>
<comment type="pathway">
    <text evidence="2">Cell wall biogenesis; peptidoglycan biosynthesis.</text>
</comment>
<keyword evidence="9" id="KW-0133">Cell shape</keyword>
<keyword evidence="8" id="KW-0067">ATP-binding</keyword>
<reference evidence="18 19" key="1">
    <citation type="journal article" date="2016" name="Nat. Commun.">
        <title>Thousands of microbial genomes shed light on interconnected biogeochemical processes in an aquifer system.</title>
        <authorList>
            <person name="Anantharaman K."/>
            <person name="Brown C.T."/>
            <person name="Hug L.A."/>
            <person name="Sharon I."/>
            <person name="Castelle C.J."/>
            <person name="Probst A.J."/>
            <person name="Thomas B.C."/>
            <person name="Singh A."/>
            <person name="Wilkins M.J."/>
            <person name="Karaoz U."/>
            <person name="Brodie E.L."/>
            <person name="Williams K.H."/>
            <person name="Hubbard S.S."/>
            <person name="Banfield J.F."/>
        </authorList>
    </citation>
    <scope>NUCLEOTIDE SEQUENCE [LARGE SCALE GENOMIC DNA]</scope>
</reference>
<keyword evidence="7" id="KW-0547">Nucleotide-binding</keyword>
<dbReference type="InterPro" id="IPR005758">
    <property type="entry name" value="UDP-N-AcMur_Ala_ligase_MurC"/>
</dbReference>
<feature type="domain" description="Mur ligase N-terminal catalytic" evidence="15">
    <location>
        <begin position="8"/>
        <end position="106"/>
    </location>
</feature>
<dbReference type="EC" id="6.3.2.8" evidence="3 14"/>
<keyword evidence="5 18" id="KW-0436">Ligase</keyword>
<evidence type="ECO:0000256" key="4">
    <source>
        <dbReference type="ARBA" id="ARBA00022490"/>
    </source>
</evidence>
<comment type="subcellular location">
    <subcellularLocation>
        <location evidence="1">Cytoplasm</location>
    </subcellularLocation>
</comment>
<dbReference type="Pfam" id="PF02875">
    <property type="entry name" value="Mur_ligase_C"/>
    <property type="match status" value="1"/>
</dbReference>
<dbReference type="GO" id="GO:0051301">
    <property type="term" value="P:cell division"/>
    <property type="evidence" value="ECO:0007669"/>
    <property type="project" value="UniProtKB-KW"/>
</dbReference>
<feature type="domain" description="Mur ligase C-terminal" evidence="16">
    <location>
        <begin position="326"/>
        <end position="456"/>
    </location>
</feature>
<evidence type="ECO:0000256" key="12">
    <source>
        <dbReference type="ARBA" id="ARBA00023316"/>
    </source>
</evidence>
<keyword evidence="6" id="KW-0132">Cell division</keyword>
<dbReference type="NCBIfam" id="TIGR01082">
    <property type="entry name" value="murC"/>
    <property type="match status" value="1"/>
</dbReference>
<dbReference type="PANTHER" id="PTHR43445">
    <property type="entry name" value="UDP-N-ACETYLMURAMATE--L-ALANINE LIGASE-RELATED"/>
    <property type="match status" value="1"/>
</dbReference>
<dbReference type="SUPFAM" id="SSF53623">
    <property type="entry name" value="MurD-like peptide ligases, catalytic domain"/>
    <property type="match status" value="1"/>
</dbReference>
<dbReference type="InterPro" id="IPR000713">
    <property type="entry name" value="Mur_ligase_N"/>
</dbReference>
<evidence type="ECO:0000256" key="2">
    <source>
        <dbReference type="ARBA" id="ARBA00004752"/>
    </source>
</evidence>
<dbReference type="InterPro" id="IPR036615">
    <property type="entry name" value="Mur_ligase_C_dom_sf"/>
</dbReference>
<evidence type="ECO:0000256" key="8">
    <source>
        <dbReference type="ARBA" id="ARBA00022840"/>
    </source>
</evidence>
<dbReference type="GO" id="GO:0071555">
    <property type="term" value="P:cell wall organization"/>
    <property type="evidence" value="ECO:0007669"/>
    <property type="project" value="UniProtKB-KW"/>
</dbReference>
<evidence type="ECO:0000259" key="15">
    <source>
        <dbReference type="Pfam" id="PF01225"/>
    </source>
</evidence>
<dbReference type="AlphaFoldDB" id="A0A1G1VSR6"/>
<keyword evidence="12" id="KW-0961">Cell wall biogenesis/degradation</keyword>
<evidence type="ECO:0000313" key="18">
    <source>
        <dbReference type="EMBL" id="OGY18448.1"/>
    </source>
</evidence>
<evidence type="ECO:0000256" key="14">
    <source>
        <dbReference type="NCBIfam" id="TIGR01082"/>
    </source>
</evidence>
<dbReference type="Proteomes" id="UP000179233">
    <property type="component" value="Unassembled WGS sequence"/>
</dbReference>
<evidence type="ECO:0000256" key="13">
    <source>
        <dbReference type="ARBA" id="ARBA00047833"/>
    </source>
</evidence>
<evidence type="ECO:0000256" key="10">
    <source>
        <dbReference type="ARBA" id="ARBA00022984"/>
    </source>
</evidence>
<name>A0A1G1VSR6_9BACT</name>
<dbReference type="SUPFAM" id="SSF51984">
    <property type="entry name" value="MurCD N-terminal domain"/>
    <property type="match status" value="1"/>
</dbReference>
<evidence type="ECO:0000256" key="9">
    <source>
        <dbReference type="ARBA" id="ARBA00022960"/>
    </source>
</evidence>
<keyword evidence="4" id="KW-0963">Cytoplasm</keyword>
<dbReference type="Pfam" id="PF08245">
    <property type="entry name" value="Mur_ligase_M"/>
    <property type="match status" value="1"/>
</dbReference>
<evidence type="ECO:0000256" key="11">
    <source>
        <dbReference type="ARBA" id="ARBA00023306"/>
    </source>
</evidence>
<dbReference type="InterPro" id="IPR050061">
    <property type="entry name" value="MurCDEF_pg_biosynth"/>
</dbReference>
<dbReference type="SUPFAM" id="SSF53244">
    <property type="entry name" value="MurD-like peptide ligases, peptide-binding domain"/>
    <property type="match status" value="1"/>
</dbReference>
<dbReference type="Gene3D" id="3.90.190.20">
    <property type="entry name" value="Mur ligase, C-terminal domain"/>
    <property type="match status" value="1"/>
</dbReference>
<dbReference type="InterPro" id="IPR036565">
    <property type="entry name" value="Mur-like_cat_sf"/>
</dbReference>
<evidence type="ECO:0000259" key="16">
    <source>
        <dbReference type="Pfam" id="PF02875"/>
    </source>
</evidence>
<sequence>MDIKTAKRIHFSGIKGVGMTALALYAQDRGIRISGSDVADQFVTEKILTKRRIEVAEGFAAENLNKDVDLLVYSGARPQNPEVKAAQRLGIRTLNYAQALAQMVSDKAVIATCGVGGKSTTAAMLATILSRTGRKPSFVVGVGNILGLGVPGRYQPGKLAVVEADDYVAVSGIDNSPKFLYLNPMITIVTNIEFDHPDVYRNLEETKRAFQAFFLRLPKGGVLIGNIDSPAVQSLFQSFPKQGKNVEVIPYGFSPQASWRIQKVVMEGGRTEVRLTVAGIRLKLALRVPGKFNAANATAALIAATQLGVAQTESIKALEEYQGTMRRFQPVGIIRGIEVWDDYAHHPKEITATLSAARKWFPNRRIVAVFQPHTYSRTKALLPEFAKALSLADEAIVTDIYGSAREAKDPTISGRDVARIAAQVNPRVRYCKKDHVLEYLKQKTGQGDVVLTLGAGDIYRVGWDFVRK</sequence>
<protein>
    <recommendedName>
        <fullName evidence="3 14">UDP-N-acetylmuramate--L-alanine ligase</fullName>
        <ecNumber evidence="3 14">6.3.2.8</ecNumber>
    </recommendedName>
</protein>
<dbReference type="EMBL" id="MHCJ01000003">
    <property type="protein sequence ID" value="OGY18448.1"/>
    <property type="molecule type" value="Genomic_DNA"/>
</dbReference>
<evidence type="ECO:0000256" key="5">
    <source>
        <dbReference type="ARBA" id="ARBA00022598"/>
    </source>
</evidence>
<dbReference type="UniPathway" id="UPA00219"/>
<dbReference type="InterPro" id="IPR004101">
    <property type="entry name" value="Mur_ligase_C"/>
</dbReference>
<dbReference type="GO" id="GO:0005737">
    <property type="term" value="C:cytoplasm"/>
    <property type="evidence" value="ECO:0007669"/>
    <property type="project" value="UniProtKB-SubCell"/>
</dbReference>
<comment type="caution">
    <text evidence="18">The sequence shown here is derived from an EMBL/GenBank/DDBJ whole genome shotgun (WGS) entry which is preliminary data.</text>
</comment>
<dbReference type="GO" id="GO:0008360">
    <property type="term" value="P:regulation of cell shape"/>
    <property type="evidence" value="ECO:0007669"/>
    <property type="project" value="UniProtKB-KW"/>
</dbReference>
<proteinExistence type="predicted"/>
<gene>
    <name evidence="18" type="ORF">A2786_03035</name>
</gene>
<evidence type="ECO:0000256" key="6">
    <source>
        <dbReference type="ARBA" id="ARBA00022618"/>
    </source>
</evidence>
<keyword evidence="10" id="KW-0573">Peptidoglycan synthesis</keyword>
<dbReference type="PANTHER" id="PTHR43445:SF3">
    <property type="entry name" value="UDP-N-ACETYLMURAMATE--L-ALANINE LIGASE"/>
    <property type="match status" value="1"/>
</dbReference>
<dbReference type="Gene3D" id="3.40.1190.10">
    <property type="entry name" value="Mur-like, catalytic domain"/>
    <property type="match status" value="1"/>
</dbReference>
<feature type="domain" description="Mur ligase central" evidence="17">
    <location>
        <begin position="116"/>
        <end position="304"/>
    </location>
</feature>
<dbReference type="GO" id="GO:0008763">
    <property type="term" value="F:UDP-N-acetylmuramate-L-alanine ligase activity"/>
    <property type="evidence" value="ECO:0007669"/>
    <property type="project" value="UniProtKB-UniRule"/>
</dbReference>
<dbReference type="GO" id="GO:0009252">
    <property type="term" value="P:peptidoglycan biosynthetic process"/>
    <property type="evidence" value="ECO:0007669"/>
    <property type="project" value="UniProtKB-UniRule"/>
</dbReference>
<evidence type="ECO:0000256" key="3">
    <source>
        <dbReference type="ARBA" id="ARBA00012211"/>
    </source>
</evidence>
<comment type="catalytic activity">
    <reaction evidence="13">
        <text>UDP-N-acetyl-alpha-D-muramate + L-alanine + ATP = UDP-N-acetyl-alpha-D-muramoyl-L-alanine + ADP + phosphate + H(+)</text>
        <dbReference type="Rhea" id="RHEA:23372"/>
        <dbReference type="ChEBI" id="CHEBI:15378"/>
        <dbReference type="ChEBI" id="CHEBI:30616"/>
        <dbReference type="ChEBI" id="CHEBI:43474"/>
        <dbReference type="ChEBI" id="CHEBI:57972"/>
        <dbReference type="ChEBI" id="CHEBI:70757"/>
        <dbReference type="ChEBI" id="CHEBI:83898"/>
        <dbReference type="ChEBI" id="CHEBI:456216"/>
        <dbReference type="EC" id="6.3.2.8"/>
    </reaction>
</comment>
<dbReference type="Gene3D" id="3.40.50.720">
    <property type="entry name" value="NAD(P)-binding Rossmann-like Domain"/>
    <property type="match status" value="1"/>
</dbReference>
<evidence type="ECO:0000313" key="19">
    <source>
        <dbReference type="Proteomes" id="UP000179233"/>
    </source>
</evidence>
<accession>A0A1G1VSR6</accession>